<dbReference type="Proteomes" id="UP001231189">
    <property type="component" value="Unassembled WGS sequence"/>
</dbReference>
<dbReference type="PANTHER" id="PTHR32133:SF134">
    <property type="entry name" value="OS05G0320100 PROTEIN"/>
    <property type="match status" value="1"/>
</dbReference>
<reference evidence="4" key="1">
    <citation type="submission" date="2023-07" db="EMBL/GenBank/DDBJ databases">
        <title>A chromosome-level genome assembly of Lolium multiflorum.</title>
        <authorList>
            <person name="Chen Y."/>
            <person name="Copetti D."/>
            <person name="Kolliker R."/>
            <person name="Studer B."/>
        </authorList>
    </citation>
    <scope>NUCLEOTIDE SEQUENCE</scope>
    <source>
        <strain evidence="4">02402/16</strain>
        <tissue evidence="4">Leaf</tissue>
    </source>
</reference>
<name>A0AAD8X4H7_LOLMU</name>
<dbReference type="PANTHER" id="PTHR32133">
    <property type="entry name" value="OS07G0120400 PROTEIN"/>
    <property type="match status" value="1"/>
</dbReference>
<organism evidence="4 5">
    <name type="scientific">Lolium multiflorum</name>
    <name type="common">Italian ryegrass</name>
    <name type="synonym">Lolium perenne subsp. multiflorum</name>
    <dbReference type="NCBI Taxonomy" id="4521"/>
    <lineage>
        <taxon>Eukaryota</taxon>
        <taxon>Viridiplantae</taxon>
        <taxon>Streptophyta</taxon>
        <taxon>Embryophyta</taxon>
        <taxon>Tracheophyta</taxon>
        <taxon>Spermatophyta</taxon>
        <taxon>Magnoliopsida</taxon>
        <taxon>Liliopsida</taxon>
        <taxon>Poales</taxon>
        <taxon>Poaceae</taxon>
        <taxon>BOP clade</taxon>
        <taxon>Pooideae</taxon>
        <taxon>Poodae</taxon>
        <taxon>Poeae</taxon>
        <taxon>Poeae Chloroplast Group 2 (Poeae type)</taxon>
        <taxon>Loliodinae</taxon>
        <taxon>Loliinae</taxon>
        <taxon>Lolium</taxon>
    </lineage>
</organism>
<accession>A0AAD8X4H7</accession>
<evidence type="ECO:0008006" key="6">
    <source>
        <dbReference type="Google" id="ProtNLM"/>
    </source>
</evidence>
<feature type="compositionally biased region" description="Pro residues" evidence="1">
    <location>
        <begin position="9"/>
        <end position="21"/>
    </location>
</feature>
<evidence type="ECO:0000256" key="1">
    <source>
        <dbReference type="SAM" id="MobiDB-lite"/>
    </source>
</evidence>
<dbReference type="Gene3D" id="1.20.1280.50">
    <property type="match status" value="1"/>
</dbReference>
<comment type="caution">
    <text evidence="4">The sequence shown here is derived from an EMBL/GenBank/DDBJ whole genome shotgun (WGS) entry which is preliminary data.</text>
</comment>
<dbReference type="EMBL" id="JAUUTY010000001">
    <property type="protein sequence ID" value="KAK1693589.1"/>
    <property type="molecule type" value="Genomic_DNA"/>
</dbReference>
<proteinExistence type="predicted"/>
<feature type="region of interest" description="Disordered" evidence="1">
    <location>
        <begin position="1"/>
        <end position="22"/>
    </location>
</feature>
<keyword evidence="5" id="KW-1185">Reference proteome</keyword>
<feature type="domain" description="F-box" evidence="2">
    <location>
        <begin position="26"/>
        <end position="64"/>
    </location>
</feature>
<dbReference type="Pfam" id="PF00646">
    <property type="entry name" value="F-box"/>
    <property type="match status" value="1"/>
</dbReference>
<dbReference type="SUPFAM" id="SSF81383">
    <property type="entry name" value="F-box domain"/>
    <property type="match status" value="1"/>
</dbReference>
<gene>
    <name evidence="4" type="ORF">QYE76_010286</name>
</gene>
<dbReference type="InterPro" id="IPR036047">
    <property type="entry name" value="F-box-like_dom_sf"/>
</dbReference>
<evidence type="ECO:0000313" key="4">
    <source>
        <dbReference type="EMBL" id="KAK1693589.1"/>
    </source>
</evidence>
<dbReference type="Pfam" id="PF23635">
    <property type="entry name" value="Beta-prop_AT5G49610-like"/>
    <property type="match status" value="1"/>
</dbReference>
<dbReference type="InterPro" id="IPR001810">
    <property type="entry name" value="F-box_dom"/>
</dbReference>
<dbReference type="InterPro" id="IPR056594">
    <property type="entry name" value="AT5G49610-like_b-prop"/>
</dbReference>
<evidence type="ECO:0000259" key="3">
    <source>
        <dbReference type="Pfam" id="PF23635"/>
    </source>
</evidence>
<evidence type="ECO:0000313" key="5">
    <source>
        <dbReference type="Proteomes" id="UP001231189"/>
    </source>
</evidence>
<evidence type="ECO:0000259" key="2">
    <source>
        <dbReference type="Pfam" id="PF00646"/>
    </source>
</evidence>
<protein>
    <recommendedName>
        <fullName evidence="6">F-box domain-containing protein</fullName>
    </recommendedName>
</protein>
<sequence>MIHRRRRPSQPPASPAVPPLSPLDDEDLLTEILIRLPPLPSSLPRASLACKRWRRLITDRVFLRRFRAHQHRKPPLLGFFVEDFGAAIFTPTLDPPDRIPSARFASPRIRKERWVFCGCRHGLALSFNVDRLHATVWDPLTGRRRHVAFPPGFDNDRENIVRSAAVLCASREEGHVHGDCHSSPFKLVLVRTDSDRTRAFACLYESESNAWGNIISTAISFKHGISSLIPSVLIGNALYWLIGVNCVLEFDLEKQSLVVMDQLVDTHVTEYYSFQILRTQDNGLGLAITSGLSIQLWERKSNSDGVLRWVLAKTLQLENLLELKPGMEKQAGTIILGHDEYSNAIFVSISTSVFLIQLESLQYKKVVENHNYRFLTTYYPYTNFYATGSAISGVDEEAEMLNNT</sequence>
<dbReference type="AlphaFoldDB" id="A0AAD8X4H7"/>
<feature type="domain" description="F-box protein AT5G49610-like beta-propeller" evidence="3">
    <location>
        <begin position="118"/>
        <end position="381"/>
    </location>
</feature>